<keyword evidence="6 8" id="KW-0906">Nuclear pore complex</keyword>
<evidence type="ECO:0000256" key="1">
    <source>
        <dbReference type="ARBA" id="ARBA00004567"/>
    </source>
</evidence>
<evidence type="ECO:0000259" key="10">
    <source>
        <dbReference type="PROSITE" id="PS51472"/>
    </source>
</evidence>
<organism evidence="11 12">
    <name type="scientific">Dimargaris verticillata</name>
    <dbReference type="NCBI Taxonomy" id="2761393"/>
    <lineage>
        <taxon>Eukaryota</taxon>
        <taxon>Fungi</taxon>
        <taxon>Fungi incertae sedis</taxon>
        <taxon>Zoopagomycota</taxon>
        <taxon>Kickxellomycotina</taxon>
        <taxon>Dimargaritomycetes</taxon>
        <taxon>Dimargaritales</taxon>
        <taxon>Dimargaritaceae</taxon>
        <taxon>Dimargaris</taxon>
    </lineage>
</organism>
<feature type="compositionally biased region" description="Polar residues" evidence="9">
    <location>
        <begin position="457"/>
        <end position="467"/>
    </location>
</feature>
<dbReference type="Pfam" id="PF05172">
    <property type="entry name" value="RRM_Nup35"/>
    <property type="match status" value="1"/>
</dbReference>
<feature type="region of interest" description="Disordered" evidence="9">
    <location>
        <begin position="402"/>
        <end position="442"/>
    </location>
</feature>
<feature type="compositionally biased region" description="Polar residues" evidence="9">
    <location>
        <begin position="479"/>
        <end position="496"/>
    </location>
</feature>
<dbReference type="InterPro" id="IPR035979">
    <property type="entry name" value="RBD_domain_sf"/>
</dbReference>
<keyword evidence="12" id="KW-1185">Reference proteome</keyword>
<reference evidence="11" key="1">
    <citation type="submission" date="2022-07" db="EMBL/GenBank/DDBJ databases">
        <title>Phylogenomic reconstructions and comparative analyses of Kickxellomycotina fungi.</title>
        <authorList>
            <person name="Reynolds N.K."/>
            <person name="Stajich J.E."/>
            <person name="Barry K."/>
            <person name="Grigoriev I.V."/>
            <person name="Crous P."/>
            <person name="Smith M.E."/>
        </authorList>
    </citation>
    <scope>NUCLEOTIDE SEQUENCE</scope>
    <source>
        <strain evidence="11">RSA 567</strain>
    </source>
</reference>
<keyword evidence="5" id="KW-0811">Translocation</keyword>
<keyword evidence="2 8" id="KW-0813">Transport</keyword>
<feature type="region of interest" description="Disordered" evidence="9">
    <location>
        <begin position="457"/>
        <end position="537"/>
    </location>
</feature>
<sequence>MQQQPPPSFPKFANCASPQRYDGLAMATSPRSPQAMDITPTRSTVAPQSHHAFTSPAYSASRPVPAAAAMDHDWVNRLSDQMKQPPGLVADFDRSQVIGGDHLVPGTSTPQGTAAGGESAEQEPAPQYLPSFLLDSLQPQPSLPARYRPNWSRQHLPEDSGDRSQGILGGRDGSASPTFEHQASPYLKRRLSAGSGFGHHDMLTHRNKKTAVPMDIITVTGDIPPAATLDDIATQQQALDDQAHSSGHPAGHTNGTQAGAPSAQLPGSAQGALSNDALEKAGYKVTVFGFPAQAASEVFDYFQQFGMVSTYSLAPAGGNYLNLVYVYPADAKKALACNGQIIGNNIMVGVVNASNKPLAGLSSGATSSTSPGLMGISPAKRSLGAGGFFRALTDSVLTKAHGTNMATGNTGSSPPPPPFSPPQLQQPMAQGQPGVLGSQQPNTAATAFTSPVAAQIPPTQSLGQLDQATFPGRPWQPTYVPSNTNPSTFNNASNDLPPSASLSIAGGGGGEAVPSQSLFSPSGAPQPTGPYAQALAPASASPYGQRFAGSTANHHINHSMAPLSFTGSPAVSQMATPPTGNEPFAPSVALNSGPATPLRHMTGPTAASPLAQPSPLGTRRAGPAPPTSRTRRAPIAPTGSAESGRNTPPVTATVQSLKPIKADTDNKTAKGNGNGVWQNAMDALFGW</sequence>
<evidence type="ECO:0000313" key="11">
    <source>
        <dbReference type="EMBL" id="KAJ1984475.1"/>
    </source>
</evidence>
<dbReference type="SUPFAM" id="SSF54928">
    <property type="entry name" value="RNA-binding domain, RBD"/>
    <property type="match status" value="1"/>
</dbReference>
<evidence type="ECO:0000256" key="4">
    <source>
        <dbReference type="ARBA" id="ARBA00022927"/>
    </source>
</evidence>
<gene>
    <name evidence="11" type="ORF">H4R34_000622</name>
</gene>
<comment type="subcellular location">
    <subcellularLocation>
        <location evidence="1">Nucleus</location>
        <location evidence="1">Nuclear pore complex</location>
    </subcellularLocation>
</comment>
<dbReference type="EMBL" id="JANBQB010000018">
    <property type="protein sequence ID" value="KAJ1984475.1"/>
    <property type="molecule type" value="Genomic_DNA"/>
</dbReference>
<feature type="region of interest" description="Disordered" evidence="9">
    <location>
        <begin position="567"/>
        <end position="652"/>
    </location>
</feature>
<dbReference type="GO" id="GO:0003676">
    <property type="term" value="F:nucleic acid binding"/>
    <property type="evidence" value="ECO:0007669"/>
    <property type="project" value="InterPro"/>
</dbReference>
<feature type="region of interest" description="Disordered" evidence="9">
    <location>
        <begin position="238"/>
        <end position="270"/>
    </location>
</feature>
<dbReference type="GO" id="GO:0044615">
    <property type="term" value="C:nuclear pore nuclear basket"/>
    <property type="evidence" value="ECO:0007669"/>
    <property type="project" value="TreeGrafter"/>
</dbReference>
<dbReference type="CDD" id="cd12441">
    <property type="entry name" value="RRM_Nup53_like"/>
    <property type="match status" value="1"/>
</dbReference>
<feature type="region of interest" description="Disordered" evidence="9">
    <location>
        <begin position="139"/>
        <end position="179"/>
    </location>
</feature>
<dbReference type="GO" id="GO:0006999">
    <property type="term" value="P:nuclear pore organization"/>
    <property type="evidence" value="ECO:0007669"/>
    <property type="project" value="TreeGrafter"/>
</dbReference>
<feature type="region of interest" description="Disordered" evidence="9">
    <location>
        <begin position="99"/>
        <end position="124"/>
    </location>
</feature>
<keyword evidence="3 8" id="KW-0509">mRNA transport</keyword>
<dbReference type="AlphaFoldDB" id="A0A9W8EFR1"/>
<keyword evidence="7 8" id="KW-0539">Nucleus</keyword>
<dbReference type="PANTHER" id="PTHR21527">
    <property type="entry name" value="NUCLEOPORIN NUP35"/>
    <property type="match status" value="1"/>
</dbReference>
<feature type="domain" description="RRM Nup35-type" evidence="10">
    <location>
        <begin position="279"/>
        <end position="360"/>
    </location>
</feature>
<evidence type="ECO:0000256" key="9">
    <source>
        <dbReference type="SAM" id="MobiDB-lite"/>
    </source>
</evidence>
<evidence type="ECO:0000256" key="6">
    <source>
        <dbReference type="ARBA" id="ARBA00023132"/>
    </source>
</evidence>
<accession>A0A9W8EFR1</accession>
<feature type="compositionally biased region" description="Polar residues" evidence="9">
    <location>
        <begin position="567"/>
        <end position="579"/>
    </location>
</feature>
<dbReference type="GO" id="GO:0044613">
    <property type="term" value="C:nuclear pore central transport channel"/>
    <property type="evidence" value="ECO:0007669"/>
    <property type="project" value="TreeGrafter"/>
</dbReference>
<evidence type="ECO:0000256" key="7">
    <source>
        <dbReference type="ARBA" id="ARBA00023242"/>
    </source>
</evidence>
<proteinExistence type="predicted"/>
<evidence type="ECO:0000256" key="8">
    <source>
        <dbReference type="PROSITE-ProRule" id="PRU00804"/>
    </source>
</evidence>
<evidence type="ECO:0000256" key="5">
    <source>
        <dbReference type="ARBA" id="ARBA00023010"/>
    </source>
</evidence>
<dbReference type="PANTHER" id="PTHR21527:SF6">
    <property type="entry name" value="NUCLEOPORIN NUP35"/>
    <property type="match status" value="1"/>
</dbReference>
<dbReference type="InterPro" id="IPR012677">
    <property type="entry name" value="Nucleotide-bd_a/b_plait_sf"/>
</dbReference>
<keyword evidence="4" id="KW-0653">Protein transport</keyword>
<dbReference type="Proteomes" id="UP001151582">
    <property type="component" value="Unassembled WGS sequence"/>
</dbReference>
<protein>
    <recommendedName>
        <fullName evidence="10">RRM Nup35-type domain-containing protein</fullName>
    </recommendedName>
</protein>
<dbReference type="GO" id="GO:0017056">
    <property type="term" value="F:structural constituent of nuclear pore"/>
    <property type="evidence" value="ECO:0007669"/>
    <property type="project" value="TreeGrafter"/>
</dbReference>
<comment type="caution">
    <text evidence="11">The sequence shown here is derived from an EMBL/GenBank/DDBJ whole genome shotgun (WGS) entry which is preliminary data.</text>
</comment>
<dbReference type="OrthoDB" id="3365060at2759"/>
<dbReference type="Gene3D" id="3.30.70.330">
    <property type="match status" value="1"/>
</dbReference>
<dbReference type="GO" id="GO:0005543">
    <property type="term" value="F:phospholipid binding"/>
    <property type="evidence" value="ECO:0007669"/>
    <property type="project" value="TreeGrafter"/>
</dbReference>
<dbReference type="InterPro" id="IPR007846">
    <property type="entry name" value="RRM_NUP35_dom"/>
</dbReference>
<feature type="compositionally biased region" description="Polar residues" evidence="9">
    <location>
        <begin position="640"/>
        <end position="652"/>
    </location>
</feature>
<evidence type="ECO:0000256" key="3">
    <source>
        <dbReference type="ARBA" id="ARBA00022816"/>
    </source>
</evidence>
<evidence type="ECO:0000256" key="2">
    <source>
        <dbReference type="ARBA" id="ARBA00022448"/>
    </source>
</evidence>
<feature type="compositionally biased region" description="Polar residues" evidence="9">
    <location>
        <begin position="253"/>
        <end position="270"/>
    </location>
</feature>
<feature type="region of interest" description="Disordered" evidence="9">
    <location>
        <begin position="23"/>
        <end position="61"/>
    </location>
</feature>
<dbReference type="GO" id="GO:0051028">
    <property type="term" value="P:mRNA transport"/>
    <property type="evidence" value="ECO:0007669"/>
    <property type="project" value="UniProtKB-UniRule"/>
</dbReference>
<evidence type="ECO:0000313" key="12">
    <source>
        <dbReference type="Proteomes" id="UP001151582"/>
    </source>
</evidence>
<name>A0A9W8EFR1_9FUNG</name>
<dbReference type="GO" id="GO:0006607">
    <property type="term" value="P:NLS-bearing protein import into nucleus"/>
    <property type="evidence" value="ECO:0007669"/>
    <property type="project" value="TreeGrafter"/>
</dbReference>
<dbReference type="PROSITE" id="PS51472">
    <property type="entry name" value="RRM_NUP35"/>
    <property type="match status" value="1"/>
</dbReference>